<reference evidence="4" key="3">
    <citation type="submission" date="2023-05" db="EMBL/GenBank/DDBJ databases">
        <authorList>
            <person name="Smith C.H."/>
        </authorList>
    </citation>
    <scope>NUCLEOTIDE SEQUENCE</scope>
    <source>
        <strain evidence="4">CHS0354</strain>
        <tissue evidence="4">Mantle</tissue>
    </source>
</reference>
<keyword evidence="1" id="KW-0175">Coiled coil</keyword>
<feature type="compositionally biased region" description="Basic and acidic residues" evidence="2">
    <location>
        <begin position="281"/>
        <end position="304"/>
    </location>
</feature>
<dbReference type="InterPro" id="IPR031981">
    <property type="entry name" value="MIEAP_C"/>
</dbReference>
<evidence type="ECO:0000313" key="5">
    <source>
        <dbReference type="Proteomes" id="UP001195483"/>
    </source>
</evidence>
<dbReference type="PANTHER" id="PTHR45615:SF80">
    <property type="entry name" value="GRIP DOMAIN-CONTAINING PROTEIN"/>
    <property type="match status" value="1"/>
</dbReference>
<dbReference type="PANTHER" id="PTHR45615">
    <property type="entry name" value="MYOSIN HEAVY CHAIN, NON-MUSCLE"/>
    <property type="match status" value="1"/>
</dbReference>
<name>A0AAE0VLQ8_9BIVA</name>
<dbReference type="Proteomes" id="UP001195483">
    <property type="component" value="Unassembled WGS sequence"/>
</dbReference>
<dbReference type="AlphaFoldDB" id="A0AAE0VLQ8"/>
<protein>
    <recommendedName>
        <fullName evidence="3">Mitochondria-eating protein C-terminal domain-containing protein</fullName>
    </recommendedName>
</protein>
<feature type="domain" description="Mitochondria-eating protein C-terminal" evidence="3">
    <location>
        <begin position="590"/>
        <end position="773"/>
    </location>
</feature>
<dbReference type="EMBL" id="JAEAOA010000619">
    <property type="protein sequence ID" value="KAK3582913.1"/>
    <property type="molecule type" value="Genomic_DNA"/>
</dbReference>
<evidence type="ECO:0000256" key="2">
    <source>
        <dbReference type="SAM" id="MobiDB-lite"/>
    </source>
</evidence>
<accession>A0AAE0VLQ8</accession>
<organism evidence="4 5">
    <name type="scientific">Potamilus streckersoni</name>
    <dbReference type="NCBI Taxonomy" id="2493646"/>
    <lineage>
        <taxon>Eukaryota</taxon>
        <taxon>Metazoa</taxon>
        <taxon>Spiralia</taxon>
        <taxon>Lophotrochozoa</taxon>
        <taxon>Mollusca</taxon>
        <taxon>Bivalvia</taxon>
        <taxon>Autobranchia</taxon>
        <taxon>Heteroconchia</taxon>
        <taxon>Palaeoheterodonta</taxon>
        <taxon>Unionida</taxon>
        <taxon>Unionoidea</taxon>
        <taxon>Unionidae</taxon>
        <taxon>Ambleminae</taxon>
        <taxon>Lampsilini</taxon>
        <taxon>Potamilus</taxon>
    </lineage>
</organism>
<feature type="region of interest" description="Disordered" evidence="2">
    <location>
        <begin position="281"/>
        <end position="306"/>
    </location>
</feature>
<reference evidence="4" key="2">
    <citation type="journal article" date="2021" name="Genome Biol. Evol.">
        <title>Developing a high-quality reference genome for a parasitic bivalve with doubly uniparental inheritance (Bivalvia: Unionida).</title>
        <authorList>
            <person name="Smith C.H."/>
        </authorList>
    </citation>
    <scope>NUCLEOTIDE SEQUENCE</scope>
    <source>
        <strain evidence="4">CHS0354</strain>
        <tissue evidence="4">Mantle</tissue>
    </source>
</reference>
<evidence type="ECO:0000256" key="1">
    <source>
        <dbReference type="SAM" id="Coils"/>
    </source>
</evidence>
<sequence>MATKIHGAPGKKTTEKTTQKTSSPSDQEKKESKLAYLTKKIKSLEDDNKRLSVENVMFKNKFDLREVIKALSTKGITEVDATEIAIDTVKTALKEEEKKHLAEKAEMEKKHKEEIAELYKNLQGEDQLPTKPNPQEVTVGKSEDYFKSLLVDKEQLTKALCEEKIKHANYITELESKYKDEIDQLKRHYNGRDQMQTDLRGNGKHIQDADKEIAKLLARKEKLEREVGSLKAEIDELNNNIKLLTTERQCLQQKLEETEVLLRQKETEIKNMENDVNHVQTREKSMDKHVEKEETTKDVNHSHQGETTAQLDMKEISVEMQNLELTITELKQFKEESKNLKDKLQMIEELLRKKEREVTDMKNELANLTARSQDTLLKTVNPEDIHVLMRETTKEIEKANSEKNTLLAEIQKLQVEKKKEKESFEKIDKQRETEKNTLLTEIQKLQDEKKKQKESYEKMNKQRETEKEALLTEKQTMESDIKTLQNENKALKQSEEKIKNLNEQLKKVEAEKHNLKQEVTALQKENDEVKYRLKESQSPSLSNVISANDTKAVQQLKNENERLRTRLSEMAGAQMTHNNPNIADLSDAFRPTKLSEEYSQLYDNLWTDAFEEHGGKKEEDIIQILRNTILGSYKFCENVCREFTAQLTNSSLSLPNSNPKTGDIPIVYKKQLQDMKKSFGIFLMNDVKESYLTQNTIQGGDKTKNYIDACVELCWLMVLQEPQVVIEIPASKDSAFDSDTYRTYTKIGTKVDFVVWPALRLHQGGPLLTKGVAQGKN</sequence>
<keyword evidence="5" id="KW-1185">Reference proteome</keyword>
<feature type="region of interest" description="Disordered" evidence="2">
    <location>
        <begin position="1"/>
        <end position="33"/>
    </location>
</feature>
<gene>
    <name evidence="4" type="ORF">CHS0354_009718</name>
</gene>
<evidence type="ECO:0000313" key="4">
    <source>
        <dbReference type="EMBL" id="KAK3582913.1"/>
    </source>
</evidence>
<proteinExistence type="predicted"/>
<reference evidence="4" key="1">
    <citation type="journal article" date="2021" name="Genome Biol. Evol.">
        <title>A High-Quality Reference Genome for a Parasitic Bivalve with Doubly Uniparental Inheritance (Bivalvia: Unionida).</title>
        <authorList>
            <person name="Smith C.H."/>
        </authorList>
    </citation>
    <scope>NUCLEOTIDE SEQUENCE</scope>
    <source>
        <strain evidence="4">CHS0354</strain>
    </source>
</reference>
<comment type="caution">
    <text evidence="4">The sequence shown here is derived from an EMBL/GenBank/DDBJ whole genome shotgun (WGS) entry which is preliminary data.</text>
</comment>
<feature type="coiled-coil region" evidence="1">
    <location>
        <begin position="313"/>
        <end position="573"/>
    </location>
</feature>
<dbReference type="Pfam" id="PF16026">
    <property type="entry name" value="MIEAP"/>
    <property type="match status" value="1"/>
</dbReference>
<evidence type="ECO:0000259" key="3">
    <source>
        <dbReference type="Pfam" id="PF16026"/>
    </source>
</evidence>